<dbReference type="PROSITE" id="PS00093">
    <property type="entry name" value="N4_MTASE"/>
    <property type="match status" value="1"/>
</dbReference>
<dbReference type="InterPro" id="IPR029063">
    <property type="entry name" value="SAM-dependent_MTases_sf"/>
</dbReference>
<accession>B2FLZ8</accession>
<dbReference type="SUPFAM" id="SSF53335">
    <property type="entry name" value="S-adenosyl-L-methionine-dependent methyltransferases"/>
    <property type="match status" value="1"/>
</dbReference>
<keyword evidence="5" id="KW-0949">S-adenosyl-L-methionine</keyword>
<dbReference type="GO" id="GO:0032259">
    <property type="term" value="P:methylation"/>
    <property type="evidence" value="ECO:0007669"/>
    <property type="project" value="UniProtKB-KW"/>
</dbReference>
<feature type="region of interest" description="Disordered" evidence="9">
    <location>
        <begin position="1"/>
        <end position="33"/>
    </location>
</feature>
<comment type="catalytic activity">
    <reaction evidence="8">
        <text>a 2'-deoxycytidine in DNA + S-adenosyl-L-methionine = an N(4)-methyl-2'-deoxycytidine in DNA + S-adenosyl-L-homocysteine + H(+)</text>
        <dbReference type="Rhea" id="RHEA:16857"/>
        <dbReference type="Rhea" id="RHEA-COMP:11369"/>
        <dbReference type="Rhea" id="RHEA-COMP:13674"/>
        <dbReference type="ChEBI" id="CHEBI:15378"/>
        <dbReference type="ChEBI" id="CHEBI:57856"/>
        <dbReference type="ChEBI" id="CHEBI:59789"/>
        <dbReference type="ChEBI" id="CHEBI:85452"/>
        <dbReference type="ChEBI" id="CHEBI:137933"/>
        <dbReference type="EC" id="2.1.1.113"/>
    </reaction>
</comment>
<dbReference type="Gene3D" id="3.40.50.150">
    <property type="entry name" value="Vaccinia Virus protein VP39"/>
    <property type="match status" value="2"/>
</dbReference>
<dbReference type="InterPro" id="IPR017985">
    <property type="entry name" value="MeTrfase_CN4_CS"/>
</dbReference>
<dbReference type="InterPro" id="IPR002941">
    <property type="entry name" value="DNA_methylase_N4/N6"/>
</dbReference>
<sequence length="474" mass="52658">MSDLNVKRRKIPFEPPRSGQSSSVAVPKKGHESSDVIREVDEFPKHTEISHGELLSLTLSTKTSGLTHGLHRFPAKYIPQVPQWAIRNFAGEDSVVWDPFMGSGTTLVEALCAVKQSYGTDIDPLARLISGAKTTPLSPSRLAALSEKLSSSCLPSVDDCFLPMAGVKNVTHWFPDKSWVDLCRIFSAIENLDCTASEREFFLVVFSSILRWVSNADDQTQKTYVSGTLKKSPPEVLPTFDKALQKALLSVSSLESVRQGRQATILEGNALSVPLKDASVDLIVTSPPYLDSVDYMYNFMLEYFWLGPQIGVTSRAEYNSRRRAPIGAKNPLTPAHSVHEALLDLVDPQQIPEYRRSAALSYFDLMQKHFTEASRVMKDGARYVLVVGNSQASTGVLPVHDCLLRLAKTAGLHLEKAFAYRIRRHYMKFPRKGRGGIILMDWVITLKKTDIALMEVEDRLPLPQVTIGADEVAN</sequence>
<organism evidence="11 12">
    <name type="scientific">Stenotrophomonas maltophilia (strain K279a)</name>
    <dbReference type="NCBI Taxonomy" id="522373"/>
    <lineage>
        <taxon>Bacteria</taxon>
        <taxon>Pseudomonadati</taxon>
        <taxon>Pseudomonadota</taxon>
        <taxon>Gammaproteobacteria</taxon>
        <taxon>Lysobacterales</taxon>
        <taxon>Lysobacteraceae</taxon>
        <taxon>Stenotrophomonas</taxon>
        <taxon>Stenotrophomonas maltophilia group</taxon>
    </lineage>
</organism>
<evidence type="ECO:0000313" key="11">
    <source>
        <dbReference type="EMBL" id="CAQ45366.1"/>
    </source>
</evidence>
<evidence type="ECO:0000256" key="1">
    <source>
        <dbReference type="ARBA" id="ARBA00010203"/>
    </source>
</evidence>
<protein>
    <recommendedName>
        <fullName evidence="2">site-specific DNA-methyltransferase (cytosine-N(4)-specific)</fullName>
        <ecNumber evidence="2">2.1.1.113</ecNumber>
    </recommendedName>
</protein>
<keyword evidence="4 11" id="KW-0808">Transferase</keyword>
<keyword evidence="7" id="KW-0238">DNA-binding</keyword>
<reference evidence="11 12" key="1">
    <citation type="journal article" date="2008" name="Genome Biol.">
        <title>The complete genome, comparative and functional analysis of Stenotrophomonas maltophilia reveals an organism heavily shielded by drug resistance determinants.</title>
        <authorList>
            <person name="Crossman L.C."/>
            <person name="Gould V.C."/>
            <person name="Dow J.M."/>
            <person name="Vernikos G.S."/>
            <person name="Okazaki A."/>
            <person name="Sebaihia M."/>
            <person name="Saunders D."/>
            <person name="Arrowsmith C."/>
            <person name="Carver T."/>
            <person name="Peters N."/>
            <person name="Adlem E."/>
            <person name="Kerhornou A."/>
            <person name="Lord A."/>
            <person name="Murphy L."/>
            <person name="Seeger K."/>
            <person name="Squares R."/>
            <person name="Rutter S."/>
            <person name="Quail M.A."/>
            <person name="Rajandream M.A."/>
            <person name="Harris D."/>
            <person name="Churcher C."/>
            <person name="Bentley S.D."/>
            <person name="Parkhill J."/>
            <person name="Thomson N.R."/>
            <person name="Avison M.B."/>
        </authorList>
    </citation>
    <scope>NUCLEOTIDE SEQUENCE [LARGE SCALE GENOMIC DNA]</scope>
    <source>
        <strain evidence="11 12">K279a</strain>
    </source>
</reference>
<evidence type="ECO:0000256" key="5">
    <source>
        <dbReference type="ARBA" id="ARBA00022691"/>
    </source>
</evidence>
<proteinExistence type="inferred from homology"/>
<dbReference type="EMBL" id="AM743169">
    <property type="protein sequence ID" value="CAQ45366.1"/>
    <property type="molecule type" value="Genomic_DNA"/>
</dbReference>
<name>B2FLZ8_STRMK</name>
<dbReference type="GO" id="GO:0015667">
    <property type="term" value="F:site-specific DNA-methyltransferase (cytosine-N4-specific) activity"/>
    <property type="evidence" value="ECO:0007669"/>
    <property type="project" value="UniProtKB-EC"/>
</dbReference>
<dbReference type="HOGENOM" id="CLU_027633_1_0_6"/>
<dbReference type="GO" id="GO:0009307">
    <property type="term" value="P:DNA restriction-modification system"/>
    <property type="evidence" value="ECO:0007669"/>
    <property type="project" value="UniProtKB-KW"/>
</dbReference>
<keyword evidence="12" id="KW-1185">Reference proteome</keyword>
<dbReference type="EnsemblBacteria" id="CAQ45366">
    <property type="protein sequence ID" value="CAQ45366"/>
    <property type="gene ID" value="Smlt1844A"/>
</dbReference>
<dbReference type="REBASE" id="18161">
    <property type="entry name" value="M2.SmaKORF1844P"/>
</dbReference>
<evidence type="ECO:0000256" key="8">
    <source>
        <dbReference type="ARBA" id="ARBA00049120"/>
    </source>
</evidence>
<evidence type="ECO:0000256" key="4">
    <source>
        <dbReference type="ARBA" id="ARBA00022679"/>
    </source>
</evidence>
<dbReference type="RefSeq" id="WP_012479801.1">
    <property type="nucleotide sequence ID" value="NC_010943.1"/>
</dbReference>
<dbReference type="Pfam" id="PF01555">
    <property type="entry name" value="N6_N4_Mtase"/>
    <property type="match status" value="1"/>
</dbReference>
<evidence type="ECO:0000256" key="6">
    <source>
        <dbReference type="ARBA" id="ARBA00022747"/>
    </source>
</evidence>
<dbReference type="GO" id="GO:0003677">
    <property type="term" value="F:DNA binding"/>
    <property type="evidence" value="ECO:0007669"/>
    <property type="project" value="UniProtKB-KW"/>
</dbReference>
<dbReference type="KEGG" id="sml:Smlt1844A"/>
<keyword evidence="6" id="KW-0680">Restriction system</keyword>
<dbReference type="Proteomes" id="UP000008840">
    <property type="component" value="Chromosome"/>
</dbReference>
<dbReference type="GO" id="GO:0008170">
    <property type="term" value="F:N-methyltransferase activity"/>
    <property type="evidence" value="ECO:0007669"/>
    <property type="project" value="InterPro"/>
</dbReference>
<dbReference type="EC" id="2.1.1.113" evidence="2"/>
<evidence type="ECO:0000256" key="9">
    <source>
        <dbReference type="SAM" id="MobiDB-lite"/>
    </source>
</evidence>
<dbReference type="AlphaFoldDB" id="B2FLZ8"/>
<evidence type="ECO:0000259" key="10">
    <source>
        <dbReference type="Pfam" id="PF01555"/>
    </source>
</evidence>
<gene>
    <name evidence="11" type="ORF">Smlt1844A</name>
</gene>
<evidence type="ECO:0000256" key="7">
    <source>
        <dbReference type="ARBA" id="ARBA00023125"/>
    </source>
</evidence>
<feature type="domain" description="DNA methylase N-4/N-6" evidence="10">
    <location>
        <begin position="67"/>
        <end position="124"/>
    </location>
</feature>
<evidence type="ECO:0000256" key="2">
    <source>
        <dbReference type="ARBA" id="ARBA00012185"/>
    </source>
</evidence>
<keyword evidence="3 11" id="KW-0489">Methyltransferase</keyword>
<evidence type="ECO:0000313" key="12">
    <source>
        <dbReference type="Proteomes" id="UP000008840"/>
    </source>
</evidence>
<dbReference type="eggNOG" id="COG0863">
    <property type="taxonomic scope" value="Bacteria"/>
</dbReference>
<comment type="similarity">
    <text evidence="1">Belongs to the N(4)/N(6)-methyltransferase family. N(4) subfamily.</text>
</comment>
<evidence type="ECO:0000256" key="3">
    <source>
        <dbReference type="ARBA" id="ARBA00022603"/>
    </source>
</evidence>
<dbReference type="eggNOG" id="COG1743">
    <property type="taxonomic scope" value="Bacteria"/>
</dbReference>